<dbReference type="Proteomes" id="UP000560000">
    <property type="component" value="Unassembled WGS sequence"/>
</dbReference>
<name>A0A841KM40_9GAMM</name>
<comment type="caution">
    <text evidence="5">The sequence shown here is derived from an EMBL/GenBank/DDBJ whole genome shotgun (WGS) entry which is preliminary data.</text>
</comment>
<accession>A0A841KM40</accession>
<evidence type="ECO:0000256" key="3">
    <source>
        <dbReference type="ARBA" id="ARBA00023121"/>
    </source>
</evidence>
<evidence type="ECO:0000313" key="6">
    <source>
        <dbReference type="Proteomes" id="UP000560000"/>
    </source>
</evidence>
<dbReference type="Pfam" id="PF05719">
    <property type="entry name" value="GPP34"/>
    <property type="match status" value="1"/>
</dbReference>
<gene>
    <name evidence="5" type="ORF">HNQ86_001056</name>
</gene>
<dbReference type="GO" id="GO:0043001">
    <property type="term" value="P:Golgi to plasma membrane protein transport"/>
    <property type="evidence" value="ECO:0007669"/>
    <property type="project" value="TreeGrafter"/>
</dbReference>
<evidence type="ECO:0000256" key="1">
    <source>
        <dbReference type="ARBA" id="ARBA00004255"/>
    </source>
</evidence>
<organism evidence="5 6">
    <name type="scientific">Oleiagrimonas soli</name>
    <dbReference type="NCBI Taxonomy" id="1543381"/>
    <lineage>
        <taxon>Bacteria</taxon>
        <taxon>Pseudomonadati</taxon>
        <taxon>Pseudomonadota</taxon>
        <taxon>Gammaproteobacteria</taxon>
        <taxon>Lysobacterales</taxon>
        <taxon>Rhodanobacteraceae</taxon>
        <taxon>Oleiagrimonas</taxon>
    </lineage>
</organism>
<keyword evidence="4" id="KW-0472">Membrane</keyword>
<dbReference type="PANTHER" id="PTHR12704">
    <property type="entry name" value="TRANS-GOLGI PROTEIN GMX33"/>
    <property type="match status" value="1"/>
</dbReference>
<comment type="subcellular location">
    <subcellularLocation>
        <location evidence="1">Golgi apparatus membrane</location>
        <topology evidence="1">Peripheral membrane protein</topology>
        <orientation evidence="1">Cytoplasmic side</orientation>
    </subcellularLocation>
</comment>
<protein>
    <recommendedName>
        <fullName evidence="7">GPP34 family phosphoprotein</fullName>
    </recommendedName>
</protein>
<dbReference type="GO" id="GO:0012505">
    <property type="term" value="C:endomembrane system"/>
    <property type="evidence" value="ECO:0007669"/>
    <property type="project" value="UniProtKB-ARBA"/>
</dbReference>
<dbReference type="AlphaFoldDB" id="A0A841KM40"/>
<dbReference type="EMBL" id="JACHET010000001">
    <property type="protein sequence ID" value="MBB6183711.1"/>
    <property type="molecule type" value="Genomic_DNA"/>
</dbReference>
<evidence type="ECO:0000256" key="4">
    <source>
        <dbReference type="ARBA" id="ARBA00023136"/>
    </source>
</evidence>
<evidence type="ECO:0008006" key="7">
    <source>
        <dbReference type="Google" id="ProtNLM"/>
    </source>
</evidence>
<dbReference type="GO" id="GO:0006890">
    <property type="term" value="P:retrograde vesicle-mediated transport, Golgi to endoplasmic reticulum"/>
    <property type="evidence" value="ECO:0007669"/>
    <property type="project" value="TreeGrafter"/>
</dbReference>
<dbReference type="GO" id="GO:0007030">
    <property type="term" value="P:Golgi organization"/>
    <property type="evidence" value="ECO:0007669"/>
    <property type="project" value="TreeGrafter"/>
</dbReference>
<reference evidence="5 6" key="1">
    <citation type="submission" date="2020-08" db="EMBL/GenBank/DDBJ databases">
        <title>Genomic Encyclopedia of Type Strains, Phase IV (KMG-IV): sequencing the most valuable type-strain genomes for metagenomic binning, comparative biology and taxonomic classification.</title>
        <authorList>
            <person name="Goeker M."/>
        </authorList>
    </citation>
    <scope>NUCLEOTIDE SEQUENCE [LARGE SCALE GENOMIC DNA]</scope>
    <source>
        <strain evidence="5 6">DSM 107085</strain>
    </source>
</reference>
<dbReference type="GO" id="GO:0005829">
    <property type="term" value="C:cytosol"/>
    <property type="evidence" value="ECO:0007669"/>
    <property type="project" value="TreeGrafter"/>
</dbReference>
<dbReference type="Gene3D" id="1.10.3630.10">
    <property type="entry name" value="yeast vps74-n-term truncation variant domain like"/>
    <property type="match status" value="1"/>
</dbReference>
<evidence type="ECO:0000256" key="2">
    <source>
        <dbReference type="ARBA" id="ARBA00023034"/>
    </source>
</evidence>
<dbReference type="GO" id="GO:0048194">
    <property type="term" value="P:Golgi vesicle budding"/>
    <property type="evidence" value="ECO:0007669"/>
    <property type="project" value="TreeGrafter"/>
</dbReference>
<dbReference type="RefSeq" id="WP_052394752.1">
    <property type="nucleotide sequence ID" value="NZ_JACHET010000001.1"/>
</dbReference>
<dbReference type="InterPro" id="IPR008628">
    <property type="entry name" value="GPP34-like"/>
</dbReference>
<dbReference type="PANTHER" id="PTHR12704:SF2">
    <property type="entry name" value="GOLGI PHOSPHOPROTEIN 3 HOMOLOG SAURON"/>
    <property type="match status" value="1"/>
</dbReference>
<proteinExistence type="predicted"/>
<dbReference type="InterPro" id="IPR038261">
    <property type="entry name" value="GPP34-like_sf"/>
</dbReference>
<evidence type="ECO:0000313" key="5">
    <source>
        <dbReference type="EMBL" id="MBB6183711.1"/>
    </source>
</evidence>
<keyword evidence="2" id="KW-0333">Golgi apparatus</keyword>
<sequence length="240" mass="26205">MKTDTADLLLAEELLLLALDDERGRVLPQAQIAIDFGLTGALLMELTLHGALALDGKRITVDRVPQELPPLLRETAQALHDKPGKSLSYWMQHLRRALPHLRQRLIDGLVARGTLEKHESRVLWVFRLTRYPERDGHAEHDIRQRLDAVLLHGNAADPRTHMLARLAESCRLIDALYPRDQRARAKKQLKTLDDLPLADSVGAATQQAVQAATAAAAMVAITAATSAATASACSAASSSC</sequence>
<dbReference type="GO" id="GO:0070273">
    <property type="term" value="F:phosphatidylinositol-4-phosphate binding"/>
    <property type="evidence" value="ECO:0007669"/>
    <property type="project" value="InterPro"/>
</dbReference>
<keyword evidence="3" id="KW-0446">Lipid-binding</keyword>
<dbReference type="OrthoDB" id="6237461at2"/>